<evidence type="ECO:0000313" key="6">
    <source>
        <dbReference type="EMBL" id="JAS91197.1"/>
    </source>
</evidence>
<keyword evidence="1" id="KW-0507">mRNA processing</keyword>
<organism evidence="6">
    <name type="scientific">Homalodisca liturata</name>
    <dbReference type="NCBI Taxonomy" id="320908"/>
    <lineage>
        <taxon>Eukaryota</taxon>
        <taxon>Metazoa</taxon>
        <taxon>Ecdysozoa</taxon>
        <taxon>Arthropoda</taxon>
        <taxon>Hexapoda</taxon>
        <taxon>Insecta</taxon>
        <taxon>Pterygota</taxon>
        <taxon>Neoptera</taxon>
        <taxon>Paraneoptera</taxon>
        <taxon>Hemiptera</taxon>
        <taxon>Auchenorrhyncha</taxon>
        <taxon>Membracoidea</taxon>
        <taxon>Cicadellidae</taxon>
        <taxon>Cicadellinae</taxon>
        <taxon>Proconiini</taxon>
        <taxon>Homalodisca</taxon>
    </lineage>
</organism>
<keyword evidence="4" id="KW-0508">mRNA splicing</keyword>
<protein>
    <recommendedName>
        <fullName evidence="5">Suppressor of white apricot N-terminal domain-containing protein</fullName>
    </recommendedName>
</protein>
<feature type="domain" description="Suppressor of white apricot N-terminal" evidence="5">
    <location>
        <begin position="20"/>
        <end position="122"/>
    </location>
</feature>
<dbReference type="Pfam" id="PF09750">
    <property type="entry name" value="DRY_EERY"/>
    <property type="match status" value="1"/>
</dbReference>
<evidence type="ECO:0000259" key="5">
    <source>
        <dbReference type="SMART" id="SM01141"/>
    </source>
</evidence>
<name>A0A1B6IW81_9HEMI</name>
<evidence type="ECO:0000256" key="2">
    <source>
        <dbReference type="ARBA" id="ARBA00022737"/>
    </source>
</evidence>
<feature type="non-terminal residue" evidence="6">
    <location>
        <position position="123"/>
    </location>
</feature>
<evidence type="ECO:0000256" key="4">
    <source>
        <dbReference type="ARBA" id="ARBA00023187"/>
    </source>
</evidence>
<gene>
    <name evidence="6" type="ORF">g.9437</name>
</gene>
<dbReference type="InterPro" id="IPR019147">
    <property type="entry name" value="SWAP_N_domain"/>
</dbReference>
<reference evidence="6" key="1">
    <citation type="submission" date="2015-11" db="EMBL/GenBank/DDBJ databases">
        <title>De novo transcriptome assembly of four potential Pierce s Disease insect vectors from Arizona vineyards.</title>
        <authorList>
            <person name="Tassone E.E."/>
        </authorList>
    </citation>
    <scope>NUCLEOTIDE SEQUENCE</scope>
</reference>
<evidence type="ECO:0000256" key="3">
    <source>
        <dbReference type="ARBA" id="ARBA00022884"/>
    </source>
</evidence>
<sequence>MNKNNYNHSSESLEKTLKHDDLCVIGYSSKLYRDDVKAVEIDKGQHLIPWVGNADVKIDRYDVRSYVDNLSHRATGHMDCTLSVEDQEIEDMCDKERYRALHYDEQERELYEEEKQKRSNQSF</sequence>
<dbReference type="EMBL" id="GECU01016509">
    <property type="protein sequence ID" value="JAS91197.1"/>
    <property type="molecule type" value="Transcribed_RNA"/>
</dbReference>
<proteinExistence type="predicted"/>
<dbReference type="AlphaFoldDB" id="A0A1B6IW81"/>
<accession>A0A1B6IW81</accession>
<evidence type="ECO:0000256" key="1">
    <source>
        <dbReference type="ARBA" id="ARBA00022664"/>
    </source>
</evidence>
<dbReference type="InterPro" id="IPR040397">
    <property type="entry name" value="SWAP"/>
</dbReference>
<dbReference type="PANTHER" id="PTHR13161">
    <property type="entry name" value="SPLICING FACTOR SUPPRESSOR OF WHITE APRICOT"/>
    <property type="match status" value="1"/>
</dbReference>
<dbReference type="PANTHER" id="PTHR13161:SF15">
    <property type="entry name" value="SPLICING FACTOR, SUPPRESSOR OF WHITE-APRICOT HOMOLOG"/>
    <property type="match status" value="1"/>
</dbReference>
<keyword evidence="2" id="KW-0677">Repeat</keyword>
<keyword evidence="3" id="KW-0694">RNA-binding</keyword>
<dbReference type="SMART" id="SM01141">
    <property type="entry name" value="DRY_EERY"/>
    <property type="match status" value="1"/>
</dbReference>
<dbReference type="GO" id="GO:0003723">
    <property type="term" value="F:RNA binding"/>
    <property type="evidence" value="ECO:0007669"/>
    <property type="project" value="UniProtKB-KW"/>
</dbReference>
<dbReference type="GO" id="GO:0000395">
    <property type="term" value="P:mRNA 5'-splice site recognition"/>
    <property type="evidence" value="ECO:0007669"/>
    <property type="project" value="TreeGrafter"/>
</dbReference>